<dbReference type="CDD" id="cd00038">
    <property type="entry name" value="CAP_ED"/>
    <property type="match status" value="1"/>
</dbReference>
<dbReference type="InterPro" id="IPR036388">
    <property type="entry name" value="WH-like_DNA-bd_sf"/>
</dbReference>
<dbReference type="Proteomes" id="UP001305521">
    <property type="component" value="Chromosome"/>
</dbReference>
<proteinExistence type="predicted"/>
<dbReference type="InterPro" id="IPR012318">
    <property type="entry name" value="HTH_CRP"/>
</dbReference>
<keyword evidence="3" id="KW-0804">Transcription</keyword>
<dbReference type="InterPro" id="IPR050397">
    <property type="entry name" value="Env_Response_Regulators"/>
</dbReference>
<keyword evidence="7" id="KW-1185">Reference proteome</keyword>
<dbReference type="SUPFAM" id="SSF46785">
    <property type="entry name" value="Winged helix' DNA-binding domain"/>
    <property type="match status" value="1"/>
</dbReference>
<gene>
    <name evidence="6" type="ORF">R9Z33_19300</name>
</gene>
<dbReference type="Gene3D" id="2.60.120.10">
    <property type="entry name" value="Jelly Rolls"/>
    <property type="match status" value="1"/>
</dbReference>
<dbReference type="PANTHER" id="PTHR24567">
    <property type="entry name" value="CRP FAMILY TRANSCRIPTIONAL REGULATORY PROTEIN"/>
    <property type="match status" value="1"/>
</dbReference>
<dbReference type="InterPro" id="IPR014710">
    <property type="entry name" value="RmlC-like_jellyroll"/>
</dbReference>
<dbReference type="InterPro" id="IPR036390">
    <property type="entry name" value="WH_DNA-bd_sf"/>
</dbReference>
<organism evidence="6 7">
    <name type="scientific">Sediminicoccus rosea</name>
    <dbReference type="NCBI Taxonomy" id="1225128"/>
    <lineage>
        <taxon>Bacteria</taxon>
        <taxon>Pseudomonadati</taxon>
        <taxon>Pseudomonadota</taxon>
        <taxon>Alphaproteobacteria</taxon>
        <taxon>Acetobacterales</taxon>
        <taxon>Roseomonadaceae</taxon>
        <taxon>Sediminicoccus</taxon>
    </lineage>
</organism>
<dbReference type="SMART" id="SM00100">
    <property type="entry name" value="cNMP"/>
    <property type="match status" value="1"/>
</dbReference>
<dbReference type="InterPro" id="IPR018490">
    <property type="entry name" value="cNMP-bd_dom_sf"/>
</dbReference>
<dbReference type="PROSITE" id="PS50042">
    <property type="entry name" value="CNMP_BINDING_3"/>
    <property type="match status" value="1"/>
</dbReference>
<name>A0ABZ0PG27_9PROT</name>
<dbReference type="EMBL" id="CP137852">
    <property type="protein sequence ID" value="WPB84231.1"/>
    <property type="molecule type" value="Genomic_DNA"/>
</dbReference>
<sequence>MDDLARFPFFRPFAAEALEALAGAARWHGFEPGQTVLEAGDPARDVFFIAEGEVRIVMRSAGGHEIILNELGPGQFFGEIAAIDGGPRSVGVVALTRARVCVIAAAPFMSFALSTPEASHQVMRMLAALVREKDARLLELTILPVRPRLIALLLRMSRPRVVGEGEGVVVSPPRPHHELAARIGTRREVVTRILGALTREGLASPGRGGLVLPDPATLIAEVETSFRTATGG</sequence>
<feature type="domain" description="Cyclic nucleotide-binding" evidence="4">
    <location>
        <begin position="9"/>
        <end position="108"/>
    </location>
</feature>
<evidence type="ECO:0000259" key="5">
    <source>
        <dbReference type="PROSITE" id="PS51063"/>
    </source>
</evidence>
<keyword evidence="1" id="KW-0805">Transcription regulation</keyword>
<dbReference type="PROSITE" id="PS51063">
    <property type="entry name" value="HTH_CRP_2"/>
    <property type="match status" value="1"/>
</dbReference>
<reference evidence="6 7" key="1">
    <citation type="submission" date="2023-11" db="EMBL/GenBank/DDBJ databases">
        <title>Arctic aerobic anoxygenic photoheterotroph Sediminicoccus rosea KRV36 adapts its photosynthesis to long days of polar summer.</title>
        <authorList>
            <person name="Tomasch J."/>
            <person name="Kopejtka K."/>
            <person name="Bily T."/>
            <person name="Gardiner A.T."/>
            <person name="Gardian Z."/>
            <person name="Shivaramu S."/>
            <person name="Koblizek M."/>
            <person name="Engelhardt F."/>
            <person name="Kaftan D."/>
        </authorList>
    </citation>
    <scope>NUCLEOTIDE SEQUENCE [LARGE SCALE GENOMIC DNA]</scope>
    <source>
        <strain evidence="6 7">R-30</strain>
    </source>
</reference>
<evidence type="ECO:0000313" key="6">
    <source>
        <dbReference type="EMBL" id="WPB84231.1"/>
    </source>
</evidence>
<evidence type="ECO:0000259" key="4">
    <source>
        <dbReference type="PROSITE" id="PS50042"/>
    </source>
</evidence>
<dbReference type="RefSeq" id="WP_318648187.1">
    <property type="nucleotide sequence ID" value="NZ_CP137852.1"/>
</dbReference>
<evidence type="ECO:0000256" key="1">
    <source>
        <dbReference type="ARBA" id="ARBA00023015"/>
    </source>
</evidence>
<dbReference type="SUPFAM" id="SSF51206">
    <property type="entry name" value="cAMP-binding domain-like"/>
    <property type="match status" value="1"/>
</dbReference>
<dbReference type="SMART" id="SM00419">
    <property type="entry name" value="HTH_CRP"/>
    <property type="match status" value="1"/>
</dbReference>
<keyword evidence="2" id="KW-0238">DNA-binding</keyword>
<evidence type="ECO:0000313" key="7">
    <source>
        <dbReference type="Proteomes" id="UP001305521"/>
    </source>
</evidence>
<accession>A0ABZ0PG27</accession>
<evidence type="ECO:0000256" key="2">
    <source>
        <dbReference type="ARBA" id="ARBA00023125"/>
    </source>
</evidence>
<dbReference type="Pfam" id="PF13545">
    <property type="entry name" value="HTH_Crp_2"/>
    <property type="match status" value="1"/>
</dbReference>
<evidence type="ECO:0000256" key="3">
    <source>
        <dbReference type="ARBA" id="ARBA00023163"/>
    </source>
</evidence>
<dbReference type="PANTHER" id="PTHR24567:SF74">
    <property type="entry name" value="HTH-TYPE TRANSCRIPTIONAL REGULATOR ARCR"/>
    <property type="match status" value="1"/>
</dbReference>
<dbReference type="Gene3D" id="1.10.10.10">
    <property type="entry name" value="Winged helix-like DNA-binding domain superfamily/Winged helix DNA-binding domain"/>
    <property type="match status" value="1"/>
</dbReference>
<dbReference type="InterPro" id="IPR000595">
    <property type="entry name" value="cNMP-bd_dom"/>
</dbReference>
<feature type="domain" description="HTH crp-type" evidence="5">
    <location>
        <begin position="143"/>
        <end position="216"/>
    </location>
</feature>
<dbReference type="Pfam" id="PF00027">
    <property type="entry name" value="cNMP_binding"/>
    <property type="match status" value="1"/>
</dbReference>
<protein>
    <submittedName>
        <fullName evidence="6">Crp/Fnr family transcriptional regulator</fullName>
    </submittedName>
</protein>